<dbReference type="InterPro" id="IPR058912">
    <property type="entry name" value="HTH_animal"/>
</dbReference>
<evidence type="ECO:0000313" key="2">
    <source>
        <dbReference type="EMBL" id="KAJ8918502.1"/>
    </source>
</evidence>
<proteinExistence type="predicted"/>
<dbReference type="AlphaFoldDB" id="A0AAV8VXB2"/>
<keyword evidence="3" id="KW-1185">Reference proteome</keyword>
<organism evidence="2 3">
    <name type="scientific">Exocentrus adspersus</name>
    <dbReference type="NCBI Taxonomy" id="1586481"/>
    <lineage>
        <taxon>Eukaryota</taxon>
        <taxon>Metazoa</taxon>
        <taxon>Ecdysozoa</taxon>
        <taxon>Arthropoda</taxon>
        <taxon>Hexapoda</taxon>
        <taxon>Insecta</taxon>
        <taxon>Pterygota</taxon>
        <taxon>Neoptera</taxon>
        <taxon>Endopterygota</taxon>
        <taxon>Coleoptera</taxon>
        <taxon>Polyphaga</taxon>
        <taxon>Cucujiformia</taxon>
        <taxon>Chrysomeloidea</taxon>
        <taxon>Cerambycidae</taxon>
        <taxon>Lamiinae</taxon>
        <taxon>Acanthocinini</taxon>
        <taxon>Exocentrus</taxon>
    </lineage>
</organism>
<dbReference type="Pfam" id="PF26215">
    <property type="entry name" value="HTH_animal"/>
    <property type="match status" value="1"/>
</dbReference>
<dbReference type="PANTHER" id="PTHR21301:SF11">
    <property type="entry name" value="GIY-YIG DOMAIN-CONTAINING PROTEIN"/>
    <property type="match status" value="1"/>
</dbReference>
<evidence type="ECO:0000259" key="1">
    <source>
        <dbReference type="Pfam" id="PF26215"/>
    </source>
</evidence>
<dbReference type="PANTHER" id="PTHR21301">
    <property type="entry name" value="REVERSE TRANSCRIPTASE"/>
    <property type="match status" value="1"/>
</dbReference>
<protein>
    <recommendedName>
        <fullName evidence="1">Helix-turn-helix domain-containing protein</fullName>
    </recommendedName>
</protein>
<accession>A0AAV8VXB2</accession>
<feature type="domain" description="Helix-turn-helix" evidence="1">
    <location>
        <begin position="37"/>
        <end position="93"/>
    </location>
</feature>
<comment type="caution">
    <text evidence="2">The sequence shown here is derived from an EMBL/GenBank/DDBJ whole genome shotgun (WGS) entry which is preliminary data.</text>
</comment>
<reference evidence="2 3" key="1">
    <citation type="journal article" date="2023" name="Insect Mol. Biol.">
        <title>Genome sequencing provides insights into the evolution of gene families encoding plant cell wall-degrading enzymes in longhorned beetles.</title>
        <authorList>
            <person name="Shin N.R."/>
            <person name="Okamura Y."/>
            <person name="Kirsch R."/>
            <person name="Pauchet Y."/>
        </authorList>
    </citation>
    <scope>NUCLEOTIDE SEQUENCE [LARGE SCALE GENOMIC DNA]</scope>
    <source>
        <strain evidence="2">EAD_L_NR</strain>
    </source>
</reference>
<sequence>MEVEEDGKLPFLDVLVSRKADGTLGHTVYRKPTHTDRYLNKDSNHHPRQKRGIIKTLVKRARRICDPEDIEKELKHLEEAFVANGYSSQKIKWPSVQTDTKEETATRRM</sequence>
<evidence type="ECO:0000313" key="3">
    <source>
        <dbReference type="Proteomes" id="UP001159042"/>
    </source>
</evidence>
<dbReference type="EMBL" id="JANEYG010000025">
    <property type="protein sequence ID" value="KAJ8918502.1"/>
    <property type="molecule type" value="Genomic_DNA"/>
</dbReference>
<dbReference type="Proteomes" id="UP001159042">
    <property type="component" value="Unassembled WGS sequence"/>
</dbReference>
<name>A0AAV8VXB2_9CUCU</name>
<gene>
    <name evidence="2" type="ORF">NQ315_015207</name>
</gene>